<dbReference type="EMBL" id="LR134318">
    <property type="protein sequence ID" value="VEF11893.1"/>
    <property type="molecule type" value="Genomic_DNA"/>
</dbReference>
<accession>A0A448DYK8</accession>
<dbReference type="Proteomes" id="UP000281909">
    <property type="component" value="Chromosome"/>
</dbReference>
<name>A0A448DYK8_PSEFL</name>
<proteinExistence type="predicted"/>
<dbReference type="AlphaFoldDB" id="A0A448DYK8"/>
<reference evidence="1 2" key="1">
    <citation type="submission" date="2018-12" db="EMBL/GenBank/DDBJ databases">
        <authorList>
            <consortium name="Pathogen Informatics"/>
        </authorList>
    </citation>
    <scope>NUCLEOTIDE SEQUENCE [LARGE SCALE GENOMIC DNA]</scope>
    <source>
        <strain evidence="1 2">NCTC9428</strain>
    </source>
</reference>
<evidence type="ECO:0000313" key="1">
    <source>
        <dbReference type="EMBL" id="VEF11893.1"/>
    </source>
</evidence>
<gene>
    <name evidence="1" type="ORF">NCTC9428_03520</name>
</gene>
<sequence length="74" mass="8451">MADESMAGSSKWERCDVACSRLSLTIGHYSELIHREEISSKPDTLKLMHGWGCRMSFPTAQRCFLWVTLTQSNK</sequence>
<organism evidence="1 2">
    <name type="scientific">Pseudomonas fluorescens</name>
    <dbReference type="NCBI Taxonomy" id="294"/>
    <lineage>
        <taxon>Bacteria</taxon>
        <taxon>Pseudomonadati</taxon>
        <taxon>Pseudomonadota</taxon>
        <taxon>Gammaproteobacteria</taxon>
        <taxon>Pseudomonadales</taxon>
        <taxon>Pseudomonadaceae</taxon>
        <taxon>Pseudomonas</taxon>
    </lineage>
</organism>
<protein>
    <submittedName>
        <fullName evidence="1">Uncharacterized protein</fullName>
    </submittedName>
</protein>
<evidence type="ECO:0000313" key="2">
    <source>
        <dbReference type="Proteomes" id="UP000281909"/>
    </source>
</evidence>